<evidence type="ECO:0000313" key="3">
    <source>
        <dbReference type="Proteomes" id="UP000275408"/>
    </source>
</evidence>
<dbReference type="Proteomes" id="UP000275408">
    <property type="component" value="Unassembled WGS sequence"/>
</dbReference>
<accession>A0A3M6TP77</accession>
<protein>
    <submittedName>
        <fullName evidence="2">Uncharacterized protein</fullName>
    </submittedName>
</protein>
<sequence>METSLRNDQKTPKNATGTKHDFSSSGRTSPAQEQPKVSTPDGSDASPQKSPSSANKIKSFFQDLQRESRHALSNKKAKIIQLWEGRRWRRMSLEEVEPFAEMEEKELSCYGETERLGCNASTDDNSYTTGGHVDGIMVENRC</sequence>
<evidence type="ECO:0000313" key="2">
    <source>
        <dbReference type="EMBL" id="RMX43180.1"/>
    </source>
</evidence>
<feature type="compositionally biased region" description="Basic and acidic residues" evidence="1">
    <location>
        <begin position="1"/>
        <end position="11"/>
    </location>
</feature>
<evidence type="ECO:0000256" key="1">
    <source>
        <dbReference type="SAM" id="MobiDB-lite"/>
    </source>
</evidence>
<feature type="compositionally biased region" description="Polar residues" evidence="1">
    <location>
        <begin position="12"/>
        <end position="56"/>
    </location>
</feature>
<comment type="caution">
    <text evidence="2">The sequence shown here is derived from an EMBL/GenBank/DDBJ whole genome shotgun (WGS) entry which is preliminary data.</text>
</comment>
<organism evidence="2 3">
    <name type="scientific">Pocillopora damicornis</name>
    <name type="common">Cauliflower coral</name>
    <name type="synonym">Millepora damicornis</name>
    <dbReference type="NCBI Taxonomy" id="46731"/>
    <lineage>
        <taxon>Eukaryota</taxon>
        <taxon>Metazoa</taxon>
        <taxon>Cnidaria</taxon>
        <taxon>Anthozoa</taxon>
        <taxon>Hexacorallia</taxon>
        <taxon>Scleractinia</taxon>
        <taxon>Astrocoeniina</taxon>
        <taxon>Pocilloporidae</taxon>
        <taxon>Pocillopora</taxon>
    </lineage>
</organism>
<name>A0A3M6TP77_POCDA</name>
<feature type="region of interest" description="Disordered" evidence="1">
    <location>
        <begin position="1"/>
        <end position="57"/>
    </location>
</feature>
<dbReference type="EMBL" id="RCHS01003241">
    <property type="protein sequence ID" value="RMX43180.1"/>
    <property type="molecule type" value="Genomic_DNA"/>
</dbReference>
<reference evidence="2 3" key="1">
    <citation type="journal article" date="2018" name="Sci. Rep.">
        <title>Comparative analysis of the Pocillopora damicornis genome highlights role of immune system in coral evolution.</title>
        <authorList>
            <person name="Cunning R."/>
            <person name="Bay R.A."/>
            <person name="Gillette P."/>
            <person name="Baker A.C."/>
            <person name="Traylor-Knowles N."/>
        </authorList>
    </citation>
    <scope>NUCLEOTIDE SEQUENCE [LARGE SCALE GENOMIC DNA]</scope>
    <source>
        <strain evidence="2">RSMAS</strain>
        <tissue evidence="2">Whole animal</tissue>
    </source>
</reference>
<dbReference type="AlphaFoldDB" id="A0A3M6TP77"/>
<proteinExistence type="predicted"/>
<gene>
    <name evidence="2" type="ORF">pdam_00009744</name>
</gene>
<keyword evidence="3" id="KW-1185">Reference proteome</keyword>